<proteinExistence type="predicted"/>
<organism evidence="1">
    <name type="scientific">marine sediment metagenome</name>
    <dbReference type="NCBI Taxonomy" id="412755"/>
    <lineage>
        <taxon>unclassified sequences</taxon>
        <taxon>metagenomes</taxon>
        <taxon>ecological metagenomes</taxon>
    </lineage>
</organism>
<feature type="non-terminal residue" evidence="1">
    <location>
        <position position="134"/>
    </location>
</feature>
<dbReference type="AlphaFoldDB" id="X1EMK4"/>
<reference evidence="1" key="1">
    <citation type="journal article" date="2014" name="Front. Microbiol.">
        <title>High frequency of phylogenetically diverse reductive dehalogenase-homologous genes in deep subseafloor sedimentary metagenomes.</title>
        <authorList>
            <person name="Kawai M."/>
            <person name="Futagami T."/>
            <person name="Toyoda A."/>
            <person name="Takaki Y."/>
            <person name="Nishi S."/>
            <person name="Hori S."/>
            <person name="Arai W."/>
            <person name="Tsubouchi T."/>
            <person name="Morono Y."/>
            <person name="Uchiyama I."/>
            <person name="Ito T."/>
            <person name="Fujiyama A."/>
            <person name="Inagaki F."/>
            <person name="Takami H."/>
        </authorList>
    </citation>
    <scope>NUCLEOTIDE SEQUENCE</scope>
    <source>
        <strain evidence="1">Expedition CK06-06</strain>
    </source>
</reference>
<evidence type="ECO:0000313" key="1">
    <source>
        <dbReference type="EMBL" id="GAH09888.1"/>
    </source>
</evidence>
<dbReference type="EMBL" id="BART01036330">
    <property type="protein sequence ID" value="GAH09888.1"/>
    <property type="molecule type" value="Genomic_DNA"/>
</dbReference>
<dbReference type="InterPro" id="IPR016039">
    <property type="entry name" value="Thiolase-like"/>
</dbReference>
<dbReference type="Gene3D" id="3.40.47.10">
    <property type="match status" value="1"/>
</dbReference>
<protein>
    <recommendedName>
        <fullName evidence="2">Thiolase N-terminal domain-containing protein</fullName>
    </recommendedName>
</protein>
<dbReference type="GO" id="GO:0016746">
    <property type="term" value="F:acyltransferase activity"/>
    <property type="evidence" value="ECO:0007669"/>
    <property type="project" value="InterPro"/>
</dbReference>
<name>X1EMK4_9ZZZZ</name>
<comment type="caution">
    <text evidence="1">The sequence shown here is derived from an EMBL/GenBank/DDBJ whole genome shotgun (WGS) entry which is preliminary data.</text>
</comment>
<sequence length="134" mass="14855">MDNKNIPVIIGAAQYTQPKETPQPLDSLSLMVKTGQKAIDDTNTKKIVDFVDAIYMVNISSWSYEDAPGELGKRLNITPKEKIYLPDGGQSPQMLVNRAAKAITSGEHRAILITGGEAAYSISKRFKEEPPEYW</sequence>
<accession>X1EMK4</accession>
<evidence type="ECO:0008006" key="2">
    <source>
        <dbReference type="Google" id="ProtNLM"/>
    </source>
</evidence>
<gene>
    <name evidence="1" type="ORF">S01H4_61316</name>
</gene>